<evidence type="ECO:0000256" key="1">
    <source>
        <dbReference type="ARBA" id="ARBA00023125"/>
    </source>
</evidence>
<dbReference type="SMART" id="SM00530">
    <property type="entry name" value="HTH_XRE"/>
    <property type="match status" value="1"/>
</dbReference>
<accession>I7FKK4</accession>
<gene>
    <name evidence="3" type="ordered locus">MSMEI_5389</name>
</gene>
<dbReference type="InterPro" id="IPR010982">
    <property type="entry name" value="Lambda_DNA-bd_dom_sf"/>
</dbReference>
<protein>
    <submittedName>
        <fullName evidence="3">Transcriptional regulator, XRE family</fullName>
    </submittedName>
</protein>
<dbReference type="AlphaFoldDB" id="I7FKK4"/>
<dbReference type="InterPro" id="IPR001387">
    <property type="entry name" value="Cro/C1-type_HTH"/>
</dbReference>
<organism evidence="3 4">
    <name type="scientific">Mycolicibacterium smegmatis (strain ATCC 700084 / mc(2)155)</name>
    <name type="common">Mycobacterium smegmatis</name>
    <dbReference type="NCBI Taxonomy" id="246196"/>
    <lineage>
        <taxon>Bacteria</taxon>
        <taxon>Bacillati</taxon>
        <taxon>Actinomycetota</taxon>
        <taxon>Actinomycetes</taxon>
        <taxon>Mycobacteriales</taxon>
        <taxon>Mycobacteriaceae</taxon>
        <taxon>Mycolicibacterium</taxon>
    </lineage>
</organism>
<dbReference type="PANTHER" id="PTHR46558:SF4">
    <property type="entry name" value="DNA-BIDING PHAGE PROTEIN"/>
    <property type="match status" value="1"/>
</dbReference>
<dbReference type="KEGG" id="msg:MSMEI_5389"/>
<name>I7FKK4_MYCS2</name>
<dbReference type="Gene3D" id="1.10.260.40">
    <property type="entry name" value="lambda repressor-like DNA-binding domains"/>
    <property type="match status" value="1"/>
</dbReference>
<evidence type="ECO:0000259" key="2">
    <source>
        <dbReference type="PROSITE" id="PS50943"/>
    </source>
</evidence>
<dbReference type="SUPFAM" id="SSF47413">
    <property type="entry name" value="lambda repressor-like DNA-binding domains"/>
    <property type="match status" value="1"/>
</dbReference>
<evidence type="ECO:0000313" key="4">
    <source>
        <dbReference type="Proteomes" id="UP000006158"/>
    </source>
</evidence>
<dbReference type="PATRIC" id="fig|246196.56.peg.5514"/>
<reference evidence="3 4" key="2">
    <citation type="journal article" date="2009" name="Genome Res.">
        <title>Ortho-proteogenomics: multiple proteomes investigation through orthology and a new MS-based protocol.</title>
        <authorList>
            <person name="Gallien S."/>
            <person name="Perrodou E."/>
            <person name="Carapito C."/>
            <person name="Deshayes C."/>
            <person name="Reyrat J.M."/>
            <person name="Van Dorsselaer A."/>
            <person name="Poch O."/>
            <person name="Schaeffer C."/>
            <person name="Lecompte O."/>
        </authorList>
    </citation>
    <scope>NUCLEOTIDE SEQUENCE [LARGE SCALE GENOMIC DNA]</scope>
    <source>
        <strain evidence="4">ATCC 700084 / mc(2)155</strain>
    </source>
</reference>
<proteinExistence type="predicted"/>
<dbReference type="Pfam" id="PF01381">
    <property type="entry name" value="HTH_3"/>
    <property type="match status" value="1"/>
</dbReference>
<dbReference type="CDD" id="cd00093">
    <property type="entry name" value="HTH_XRE"/>
    <property type="match status" value="1"/>
</dbReference>
<dbReference type="Proteomes" id="UP000006158">
    <property type="component" value="Chromosome"/>
</dbReference>
<dbReference type="PROSITE" id="PS50943">
    <property type="entry name" value="HTH_CROC1"/>
    <property type="match status" value="1"/>
</dbReference>
<evidence type="ECO:0000313" key="3">
    <source>
        <dbReference type="EMBL" id="AFP41830.1"/>
    </source>
</evidence>
<dbReference type="EMBL" id="CP001663">
    <property type="protein sequence ID" value="AFP41830.1"/>
    <property type="molecule type" value="Genomic_DNA"/>
</dbReference>
<dbReference type="PANTHER" id="PTHR46558">
    <property type="entry name" value="TRACRIPTIONAL REGULATORY PROTEIN-RELATED-RELATED"/>
    <property type="match status" value="1"/>
</dbReference>
<dbReference type="GO" id="GO:0003677">
    <property type="term" value="F:DNA binding"/>
    <property type="evidence" value="ECO:0007669"/>
    <property type="project" value="UniProtKB-KW"/>
</dbReference>
<keyword evidence="1" id="KW-0238">DNA-binding</keyword>
<sequence>MLTHCWVFPTMCCMSPVRRGETLPIYNRIAVLRAERRMSRAELAGLINVNPQTVGALERGDHYPSLDLAFRICDVFGLPVEAVFSRTAFTPLSTELYGRTGQPEGSADD</sequence>
<reference evidence="3 4" key="1">
    <citation type="journal article" date="2007" name="Genome Biol.">
        <title>Interrupted coding sequences in Mycobacterium smegmatis: authentic mutations or sequencing errors?</title>
        <authorList>
            <person name="Deshayes C."/>
            <person name="Perrodou E."/>
            <person name="Gallien S."/>
            <person name="Euphrasie D."/>
            <person name="Schaeffer C."/>
            <person name="Van-Dorsselaer A."/>
            <person name="Poch O."/>
            <person name="Lecompte O."/>
            <person name="Reyrat J.M."/>
        </authorList>
    </citation>
    <scope>NUCLEOTIDE SEQUENCE [LARGE SCALE GENOMIC DNA]</scope>
    <source>
        <strain evidence="4">ATCC 700084 / mc(2)155</strain>
    </source>
</reference>
<feature type="domain" description="HTH cro/C1-type" evidence="2">
    <location>
        <begin position="29"/>
        <end position="83"/>
    </location>
</feature>